<dbReference type="Proteomes" id="UP000700596">
    <property type="component" value="Unassembled WGS sequence"/>
</dbReference>
<accession>A0A9P9EEI9</accession>
<dbReference type="EMBL" id="JAGMWT010000001">
    <property type="protein sequence ID" value="KAH7137964.1"/>
    <property type="molecule type" value="Genomic_DNA"/>
</dbReference>
<name>A0A9P9EEI9_9PLEO</name>
<feature type="compositionally biased region" description="Low complexity" evidence="1">
    <location>
        <begin position="75"/>
        <end position="85"/>
    </location>
</feature>
<evidence type="ECO:0000313" key="3">
    <source>
        <dbReference type="Proteomes" id="UP000700596"/>
    </source>
</evidence>
<evidence type="ECO:0000256" key="1">
    <source>
        <dbReference type="SAM" id="MobiDB-lite"/>
    </source>
</evidence>
<keyword evidence="3" id="KW-1185">Reference proteome</keyword>
<proteinExistence type="predicted"/>
<feature type="region of interest" description="Disordered" evidence="1">
    <location>
        <begin position="1"/>
        <end position="37"/>
    </location>
</feature>
<comment type="caution">
    <text evidence="2">The sequence shown here is derived from an EMBL/GenBank/DDBJ whole genome shotgun (WGS) entry which is preliminary data.</text>
</comment>
<reference evidence="2" key="1">
    <citation type="journal article" date="2021" name="Nat. Commun.">
        <title>Genetic determinants of endophytism in the Arabidopsis root mycobiome.</title>
        <authorList>
            <person name="Mesny F."/>
            <person name="Miyauchi S."/>
            <person name="Thiergart T."/>
            <person name="Pickel B."/>
            <person name="Atanasova L."/>
            <person name="Karlsson M."/>
            <person name="Huettel B."/>
            <person name="Barry K.W."/>
            <person name="Haridas S."/>
            <person name="Chen C."/>
            <person name="Bauer D."/>
            <person name="Andreopoulos W."/>
            <person name="Pangilinan J."/>
            <person name="LaButti K."/>
            <person name="Riley R."/>
            <person name="Lipzen A."/>
            <person name="Clum A."/>
            <person name="Drula E."/>
            <person name="Henrissat B."/>
            <person name="Kohler A."/>
            <person name="Grigoriev I.V."/>
            <person name="Martin F.M."/>
            <person name="Hacquard S."/>
        </authorList>
    </citation>
    <scope>NUCLEOTIDE SEQUENCE</scope>
    <source>
        <strain evidence="2">MPI-CAGE-CH-0243</strain>
    </source>
</reference>
<sequence>MRGRRPTSARPVRATRPWRSPRNLHTSTLPLRHRPSTIDHRHNAIRNVPPSFAGLDGQEGRINAKLSSEHRNTQSPRPSEPASRSSFDIAQHSLACVYPVDPSIEYDHYSGTVQSHVLCTTQYFDTLPRCLGRRHGISARTQTSWHARARMGAAQPHEDDDDSYTKTVMILEMEAQLPSSRLVQTRFFHFQAAFEPCRSAPFGAVLLSFLRSFCCPKGAKADLYLLHSPNSPTGDLHHSIFASCVQSNALSITILYDLQE</sequence>
<feature type="region of interest" description="Disordered" evidence="1">
    <location>
        <begin position="66"/>
        <end position="85"/>
    </location>
</feature>
<organism evidence="2 3">
    <name type="scientific">Dendryphion nanum</name>
    <dbReference type="NCBI Taxonomy" id="256645"/>
    <lineage>
        <taxon>Eukaryota</taxon>
        <taxon>Fungi</taxon>
        <taxon>Dikarya</taxon>
        <taxon>Ascomycota</taxon>
        <taxon>Pezizomycotina</taxon>
        <taxon>Dothideomycetes</taxon>
        <taxon>Pleosporomycetidae</taxon>
        <taxon>Pleosporales</taxon>
        <taxon>Torulaceae</taxon>
        <taxon>Dendryphion</taxon>
    </lineage>
</organism>
<evidence type="ECO:0000313" key="2">
    <source>
        <dbReference type="EMBL" id="KAH7137964.1"/>
    </source>
</evidence>
<protein>
    <submittedName>
        <fullName evidence="2">Uncharacterized protein</fullName>
    </submittedName>
</protein>
<dbReference type="AlphaFoldDB" id="A0A9P9EEI9"/>
<gene>
    <name evidence="2" type="ORF">B0J11DRAFT_573975</name>
</gene>